<dbReference type="AlphaFoldDB" id="A0A381VGB1"/>
<dbReference type="InterPro" id="IPR023214">
    <property type="entry name" value="HAD_sf"/>
</dbReference>
<name>A0A381VGB1_9ZZZZ</name>
<dbReference type="SUPFAM" id="SSF56784">
    <property type="entry name" value="HAD-like"/>
    <property type="match status" value="1"/>
</dbReference>
<evidence type="ECO:0000313" key="2">
    <source>
        <dbReference type="EMBL" id="SVA39061.1"/>
    </source>
</evidence>
<dbReference type="Gene3D" id="3.40.50.1000">
    <property type="entry name" value="HAD superfamily/HAD-like"/>
    <property type="match status" value="1"/>
</dbReference>
<reference evidence="2" key="1">
    <citation type="submission" date="2018-05" db="EMBL/GenBank/DDBJ databases">
        <authorList>
            <person name="Lanie J.A."/>
            <person name="Ng W.-L."/>
            <person name="Kazmierczak K.M."/>
            <person name="Andrzejewski T.M."/>
            <person name="Davidsen T.M."/>
            <person name="Wayne K.J."/>
            <person name="Tettelin H."/>
            <person name="Glass J.I."/>
            <person name="Rusch D."/>
            <person name="Podicherti R."/>
            <person name="Tsui H.-C.T."/>
            <person name="Winkler M.E."/>
        </authorList>
    </citation>
    <scope>NUCLEOTIDE SEQUENCE</scope>
</reference>
<dbReference type="Pfam" id="PF03767">
    <property type="entry name" value="Acid_phosphat_B"/>
    <property type="match status" value="1"/>
</dbReference>
<keyword evidence="1" id="KW-0732">Signal</keyword>
<evidence type="ECO:0008006" key="3">
    <source>
        <dbReference type="Google" id="ProtNLM"/>
    </source>
</evidence>
<dbReference type="InterPro" id="IPR005519">
    <property type="entry name" value="Acid_phosphat_B-like"/>
</dbReference>
<dbReference type="InterPro" id="IPR006423">
    <property type="entry name" value="Lipo_e_P4"/>
</dbReference>
<proteinExistence type="predicted"/>
<dbReference type="InterPro" id="IPR036412">
    <property type="entry name" value="HAD-like_sf"/>
</dbReference>
<sequence length="274" mass="31157">MPKNIILIVILYLSTYGLGLAQSENLREGSANPLLYAVAWKQTAAEYRALFHQGFNVARFHLAEAIATHKPENKPLAVITDVDDTILLSTPYWGYLVTEGKDFFDDNAWDSWIRNNSTVASPGALEFLRYCYANDVEVFYVTNRDQGPDTFSLALNNLSTAGFPYADSEHLSVLRESSNKEAIQARLRDEYQVVLSLGDNLNDFARKYYVADVDERIERMTDDRELYGMQYVLFPNPTDGHWIRAIFGESEPAPTDNNRLKFKEAAMRSSWVSP</sequence>
<dbReference type="PANTHER" id="PTHR31284:SF10">
    <property type="entry name" value="ACID PHOSPHATASE-LIKE PROTEIN"/>
    <property type="match status" value="1"/>
</dbReference>
<dbReference type="EMBL" id="UINC01008686">
    <property type="protein sequence ID" value="SVA39061.1"/>
    <property type="molecule type" value="Genomic_DNA"/>
</dbReference>
<dbReference type="PANTHER" id="PTHR31284">
    <property type="entry name" value="ACID PHOSPHATASE-LIKE PROTEIN"/>
    <property type="match status" value="1"/>
</dbReference>
<protein>
    <recommendedName>
        <fullName evidence="3">Acid phosphatase</fullName>
    </recommendedName>
</protein>
<evidence type="ECO:0000256" key="1">
    <source>
        <dbReference type="ARBA" id="ARBA00022729"/>
    </source>
</evidence>
<accession>A0A381VGB1</accession>
<dbReference type="GO" id="GO:0009279">
    <property type="term" value="C:cell outer membrane"/>
    <property type="evidence" value="ECO:0007669"/>
    <property type="project" value="InterPro"/>
</dbReference>
<dbReference type="PIRSF" id="PIRSF019271">
    <property type="entry name" value="Acid_Ptase_C"/>
    <property type="match status" value="1"/>
</dbReference>
<gene>
    <name evidence="2" type="ORF">METZ01_LOCUS91915</name>
</gene>
<organism evidence="2">
    <name type="scientific">marine metagenome</name>
    <dbReference type="NCBI Taxonomy" id="408172"/>
    <lineage>
        <taxon>unclassified sequences</taxon>
        <taxon>metagenomes</taxon>
        <taxon>ecological metagenomes</taxon>
    </lineage>
</organism>